<protein>
    <submittedName>
        <fullName evidence="1">Uncharacterized protein</fullName>
    </submittedName>
</protein>
<reference evidence="1" key="1">
    <citation type="submission" date="2020-03" db="EMBL/GenBank/DDBJ databases">
        <title>The deep terrestrial virosphere.</title>
        <authorList>
            <person name="Holmfeldt K."/>
            <person name="Nilsson E."/>
            <person name="Simone D."/>
            <person name="Lopez-Fernandez M."/>
            <person name="Wu X."/>
            <person name="de Brujin I."/>
            <person name="Lundin D."/>
            <person name="Andersson A."/>
            <person name="Bertilsson S."/>
            <person name="Dopson M."/>
        </authorList>
    </citation>
    <scope>NUCLEOTIDE SEQUENCE</scope>
    <source>
        <strain evidence="1">MM415B00826</strain>
    </source>
</reference>
<accession>A0A6M3IYQ4</accession>
<gene>
    <name evidence="1" type="ORF">MM415B00826_0048</name>
</gene>
<sequence>MSEGKGKCALLSIARPGFGFVACINSECEWWDRTLSCCSQNRPLIQNVYTDKELYQEHPELKPDNWS</sequence>
<organism evidence="1">
    <name type="scientific">viral metagenome</name>
    <dbReference type="NCBI Taxonomy" id="1070528"/>
    <lineage>
        <taxon>unclassified sequences</taxon>
        <taxon>metagenomes</taxon>
        <taxon>organismal metagenomes</taxon>
    </lineage>
</organism>
<evidence type="ECO:0000313" key="1">
    <source>
        <dbReference type="EMBL" id="QJA62137.1"/>
    </source>
</evidence>
<dbReference type="AlphaFoldDB" id="A0A6M3IYQ4"/>
<proteinExistence type="predicted"/>
<dbReference type="EMBL" id="MT141462">
    <property type="protein sequence ID" value="QJA62137.1"/>
    <property type="molecule type" value="Genomic_DNA"/>
</dbReference>
<name>A0A6M3IYQ4_9ZZZZ</name>